<sequence>MHSLYANVRNEALKIALKKKNWFFLLMTFAIPIGAGVLLANLQSGFGLGVMTSGEYPIAVLGLLTGIFLPLFVFMGAADQFSGEQGDRTMKNVLTRPISRFKVFVSKQAALGVSIAAHLFAALVGSSIAAMFLSGSFRLGDTLDWLIAYGAAFLPLMALSIAAVFLAQFFASGIGALAVSVLLYVALRAGAFFFPQLHSYSPTAYLNWHALWLGNPLPAGQLWSVFMFLAACCILLFTAGFYFFDKKEL</sequence>
<feature type="transmembrane region" description="Helical" evidence="1">
    <location>
        <begin position="145"/>
        <end position="167"/>
    </location>
</feature>
<dbReference type="RefSeq" id="WP_378100933.1">
    <property type="nucleotide sequence ID" value="NZ_JBHSEP010000023.1"/>
</dbReference>
<dbReference type="Proteomes" id="UP001596028">
    <property type="component" value="Unassembled WGS sequence"/>
</dbReference>
<feature type="transmembrane region" description="Helical" evidence="1">
    <location>
        <begin position="109"/>
        <end position="133"/>
    </location>
</feature>
<evidence type="ECO:0000313" key="3">
    <source>
        <dbReference type="Proteomes" id="UP001596028"/>
    </source>
</evidence>
<keyword evidence="1" id="KW-0472">Membrane</keyword>
<feature type="transmembrane region" description="Helical" evidence="1">
    <location>
        <begin position="222"/>
        <end position="244"/>
    </location>
</feature>
<reference evidence="3" key="1">
    <citation type="journal article" date="2019" name="Int. J. Syst. Evol. Microbiol.">
        <title>The Global Catalogue of Microorganisms (GCM) 10K type strain sequencing project: providing services to taxonomists for standard genome sequencing and annotation.</title>
        <authorList>
            <consortium name="The Broad Institute Genomics Platform"/>
            <consortium name="The Broad Institute Genome Sequencing Center for Infectious Disease"/>
            <person name="Wu L."/>
            <person name="Ma J."/>
        </authorList>
    </citation>
    <scope>NUCLEOTIDE SEQUENCE [LARGE SCALE GENOMIC DNA]</scope>
    <source>
        <strain evidence="3">CCUG 49571</strain>
    </source>
</reference>
<feature type="transmembrane region" description="Helical" evidence="1">
    <location>
        <begin position="174"/>
        <end position="194"/>
    </location>
</feature>
<keyword evidence="1" id="KW-0812">Transmembrane</keyword>
<organism evidence="2 3">
    <name type="scientific">Cohnella hongkongensis</name>
    <dbReference type="NCBI Taxonomy" id="178337"/>
    <lineage>
        <taxon>Bacteria</taxon>
        <taxon>Bacillati</taxon>
        <taxon>Bacillota</taxon>
        <taxon>Bacilli</taxon>
        <taxon>Bacillales</taxon>
        <taxon>Paenibacillaceae</taxon>
        <taxon>Cohnella</taxon>
    </lineage>
</organism>
<keyword evidence="1" id="KW-1133">Transmembrane helix</keyword>
<feature type="transmembrane region" description="Helical" evidence="1">
    <location>
        <begin position="21"/>
        <end position="44"/>
    </location>
</feature>
<dbReference type="EMBL" id="JBHSEP010000023">
    <property type="protein sequence ID" value="MFC4601183.1"/>
    <property type="molecule type" value="Genomic_DNA"/>
</dbReference>
<evidence type="ECO:0000256" key="1">
    <source>
        <dbReference type="SAM" id="Phobius"/>
    </source>
</evidence>
<name>A0ABV9FIV6_9BACL</name>
<comment type="caution">
    <text evidence="2">The sequence shown here is derived from an EMBL/GenBank/DDBJ whole genome shotgun (WGS) entry which is preliminary data.</text>
</comment>
<keyword evidence="3" id="KW-1185">Reference proteome</keyword>
<evidence type="ECO:0000313" key="2">
    <source>
        <dbReference type="EMBL" id="MFC4601183.1"/>
    </source>
</evidence>
<dbReference type="PANTHER" id="PTHR37305:SF1">
    <property type="entry name" value="MEMBRANE PROTEIN"/>
    <property type="match status" value="1"/>
</dbReference>
<protein>
    <submittedName>
        <fullName evidence="2">ABC transporter permease</fullName>
    </submittedName>
</protein>
<proteinExistence type="predicted"/>
<dbReference type="PANTHER" id="PTHR37305">
    <property type="entry name" value="INTEGRAL MEMBRANE PROTEIN-RELATED"/>
    <property type="match status" value="1"/>
</dbReference>
<feature type="transmembrane region" description="Helical" evidence="1">
    <location>
        <begin position="56"/>
        <end position="78"/>
    </location>
</feature>
<gene>
    <name evidence="2" type="ORF">ACFO3S_23270</name>
</gene>
<accession>A0ABV9FIV6</accession>
<dbReference type="Pfam" id="PF12730">
    <property type="entry name" value="ABC2_membrane_4"/>
    <property type="match status" value="1"/>
</dbReference>